<dbReference type="AlphaFoldDB" id="A0A9N9FVE3"/>
<reference evidence="2" key="1">
    <citation type="submission" date="2021-06" db="EMBL/GenBank/DDBJ databases">
        <authorList>
            <person name="Kallberg Y."/>
            <person name="Tangrot J."/>
            <person name="Rosling A."/>
        </authorList>
    </citation>
    <scope>NUCLEOTIDE SEQUENCE</scope>
    <source>
        <strain evidence="2">87-6 pot B 2015</strain>
    </source>
</reference>
<dbReference type="EMBL" id="CAJVPP010001520">
    <property type="protein sequence ID" value="CAG8560246.1"/>
    <property type="molecule type" value="Genomic_DNA"/>
</dbReference>
<comment type="caution">
    <text evidence="2">The sequence shown here is derived from an EMBL/GenBank/DDBJ whole genome shotgun (WGS) entry which is preliminary data.</text>
</comment>
<name>A0A9N9FVE3_FUNMO</name>
<keyword evidence="1" id="KW-0175">Coiled coil</keyword>
<proteinExistence type="predicted"/>
<accession>A0A9N9FVE3</accession>
<sequence>MGKPQGNYTVDNHFFSTSLVPSKMRQKLYYLQSILNACALNENVMTILEGEVERMFASLDELERVMHKLDGQMNEVDEINYGDEKIDDELLMIYQNVRLIELGSSEFHATHTHSTSSKYDGRLIRLEGVNSWIVSTIKRL</sequence>
<evidence type="ECO:0000313" key="3">
    <source>
        <dbReference type="Proteomes" id="UP000789375"/>
    </source>
</evidence>
<dbReference type="Proteomes" id="UP000789375">
    <property type="component" value="Unassembled WGS sequence"/>
</dbReference>
<keyword evidence="3" id="KW-1185">Reference proteome</keyword>
<gene>
    <name evidence="2" type="ORF">FMOSSE_LOCUS6922</name>
</gene>
<evidence type="ECO:0000256" key="1">
    <source>
        <dbReference type="SAM" id="Coils"/>
    </source>
</evidence>
<feature type="coiled-coil region" evidence="1">
    <location>
        <begin position="45"/>
        <end position="79"/>
    </location>
</feature>
<evidence type="ECO:0000313" key="2">
    <source>
        <dbReference type="EMBL" id="CAG8560246.1"/>
    </source>
</evidence>
<protein>
    <submittedName>
        <fullName evidence="2">13360_t:CDS:1</fullName>
    </submittedName>
</protein>
<organism evidence="2 3">
    <name type="scientific">Funneliformis mosseae</name>
    <name type="common">Endomycorrhizal fungus</name>
    <name type="synonym">Glomus mosseae</name>
    <dbReference type="NCBI Taxonomy" id="27381"/>
    <lineage>
        <taxon>Eukaryota</taxon>
        <taxon>Fungi</taxon>
        <taxon>Fungi incertae sedis</taxon>
        <taxon>Mucoromycota</taxon>
        <taxon>Glomeromycotina</taxon>
        <taxon>Glomeromycetes</taxon>
        <taxon>Glomerales</taxon>
        <taxon>Glomeraceae</taxon>
        <taxon>Funneliformis</taxon>
    </lineage>
</organism>